<dbReference type="AlphaFoldDB" id="A0A219AQF1"/>
<dbReference type="GeneID" id="33936846"/>
<keyword evidence="2" id="KW-1185">Reference proteome</keyword>
<protein>
    <submittedName>
        <fullName evidence="1">Uncharacterized protein</fullName>
    </submittedName>
</protein>
<evidence type="ECO:0000313" key="1">
    <source>
        <dbReference type="EMBL" id="OWT42849.1"/>
    </source>
</evidence>
<evidence type="ECO:0000313" key="2">
    <source>
        <dbReference type="Proteomes" id="UP000078397"/>
    </source>
</evidence>
<dbReference type="RefSeq" id="XP_022285320.1">
    <property type="nucleotide sequence ID" value="XM_022429626.1"/>
</dbReference>
<sequence>MDTLAQGGKMGILFPISVIPASWIHYVTCRAVTMWRATSEPGTQLVPCFPCLHPRHACFLVMKLHQRSPSPGDSLTGIPIPEVEYFRA</sequence>
<name>A0A219AQF1_METCM</name>
<reference evidence="1 2" key="1">
    <citation type="journal article" date="2016" name="PLoS Pathog.">
        <title>Biosynthesis of antibiotic leucinostatins in bio-control fungus Purpureocillium lilacinum and their inhibition on phytophthora revealed by genome mining.</title>
        <authorList>
            <person name="Wang G."/>
            <person name="Liu Z."/>
            <person name="Lin R."/>
            <person name="Li E."/>
            <person name="Mao Z."/>
            <person name="Ling J."/>
            <person name="Yang Y."/>
            <person name="Yin W.B."/>
            <person name="Xie B."/>
        </authorList>
    </citation>
    <scope>NUCLEOTIDE SEQUENCE [LARGE SCALE GENOMIC DNA]</scope>
    <source>
        <strain evidence="1">170</strain>
    </source>
</reference>
<proteinExistence type="predicted"/>
<gene>
    <name evidence="1" type="ORF">VFPPC_17958</name>
</gene>
<dbReference type="EMBL" id="LSBJ02000005">
    <property type="protein sequence ID" value="OWT42849.1"/>
    <property type="molecule type" value="Genomic_DNA"/>
</dbReference>
<accession>A0A219AQF1</accession>
<comment type="caution">
    <text evidence="1">The sequence shown here is derived from an EMBL/GenBank/DDBJ whole genome shotgun (WGS) entry which is preliminary data.</text>
</comment>
<dbReference type="KEGG" id="pchm:VFPPC_17958"/>
<dbReference type="Proteomes" id="UP000078397">
    <property type="component" value="Unassembled WGS sequence"/>
</dbReference>
<organism evidence="1 2">
    <name type="scientific">Pochonia chlamydosporia 170</name>
    <dbReference type="NCBI Taxonomy" id="1380566"/>
    <lineage>
        <taxon>Eukaryota</taxon>
        <taxon>Fungi</taxon>
        <taxon>Dikarya</taxon>
        <taxon>Ascomycota</taxon>
        <taxon>Pezizomycotina</taxon>
        <taxon>Sordariomycetes</taxon>
        <taxon>Hypocreomycetidae</taxon>
        <taxon>Hypocreales</taxon>
        <taxon>Clavicipitaceae</taxon>
        <taxon>Pochonia</taxon>
    </lineage>
</organism>